<evidence type="ECO:0000313" key="1">
    <source>
        <dbReference type="EMBL" id="SMP09033.1"/>
    </source>
</evidence>
<proteinExistence type="predicted"/>
<dbReference type="Proteomes" id="UP001157911">
    <property type="component" value="Unassembled WGS sequence"/>
</dbReference>
<organism evidence="1 2">
    <name type="scientific">Desulfurobacterium pacificum</name>
    <dbReference type="NCBI Taxonomy" id="240166"/>
    <lineage>
        <taxon>Bacteria</taxon>
        <taxon>Pseudomonadati</taxon>
        <taxon>Aquificota</taxon>
        <taxon>Aquificia</taxon>
        <taxon>Desulfurobacteriales</taxon>
        <taxon>Desulfurobacteriaceae</taxon>
        <taxon>Desulfurobacterium</taxon>
    </lineage>
</organism>
<dbReference type="EMBL" id="FXUB01000001">
    <property type="protein sequence ID" value="SMP09033.1"/>
    <property type="molecule type" value="Genomic_DNA"/>
</dbReference>
<accession>A0ABY1NGB8</accession>
<keyword evidence="2" id="KW-1185">Reference proteome</keyword>
<protein>
    <submittedName>
        <fullName evidence="1">Uncharacterized protein</fullName>
    </submittedName>
</protein>
<name>A0ABY1NGB8_9BACT</name>
<reference evidence="1 2" key="1">
    <citation type="submission" date="2017-05" db="EMBL/GenBank/DDBJ databases">
        <authorList>
            <person name="Varghese N."/>
            <person name="Submissions S."/>
        </authorList>
    </citation>
    <scope>NUCLEOTIDE SEQUENCE [LARGE SCALE GENOMIC DNA]</scope>
    <source>
        <strain evidence="1 2">DSM 15522</strain>
    </source>
</reference>
<dbReference type="RefSeq" id="WP_283400175.1">
    <property type="nucleotide sequence ID" value="NZ_FXUB01000001.1"/>
</dbReference>
<gene>
    <name evidence="1" type="ORF">SAMN06265339_0685</name>
</gene>
<evidence type="ECO:0000313" key="2">
    <source>
        <dbReference type="Proteomes" id="UP001157911"/>
    </source>
</evidence>
<sequence length="90" mass="10562">MTEEQRQKLESIFRGGSKKALAEIYAENFTPLEVLQAAWLDYKFGSRNLMDKEYSLAFLEAVKEALFKSLTLKGRMSFKEILERAFRKYL</sequence>
<comment type="caution">
    <text evidence="1">The sequence shown here is derived from an EMBL/GenBank/DDBJ whole genome shotgun (WGS) entry which is preliminary data.</text>
</comment>